<evidence type="ECO:0000313" key="2">
    <source>
        <dbReference type="Proteomes" id="UP000735302"/>
    </source>
</evidence>
<sequence>MPLCSSTISSEQHRRSRLNHALQTIQTLARTDSHRDIKKHHDCSQLLSLVIRLQFDHEVTTTKFVLPPTTEPNQGDTSRRTPALCQATLELYSQQRLCETSTGIDPSLIQRKLTSQLCCPLVSGEKDGQGGMLMSDIHYCRAITT</sequence>
<dbReference type="EMBL" id="BLXT01008249">
    <property type="protein sequence ID" value="GFO46959.1"/>
    <property type="molecule type" value="Genomic_DNA"/>
</dbReference>
<accession>A0AAV4DRU7</accession>
<keyword evidence="2" id="KW-1185">Reference proteome</keyword>
<gene>
    <name evidence="1" type="ORF">PoB_007346400</name>
</gene>
<dbReference type="Proteomes" id="UP000735302">
    <property type="component" value="Unassembled WGS sequence"/>
</dbReference>
<reference evidence="1 2" key="1">
    <citation type="journal article" date="2021" name="Elife">
        <title>Chloroplast acquisition without the gene transfer in kleptoplastic sea slugs, Plakobranchus ocellatus.</title>
        <authorList>
            <person name="Maeda T."/>
            <person name="Takahashi S."/>
            <person name="Yoshida T."/>
            <person name="Shimamura S."/>
            <person name="Takaki Y."/>
            <person name="Nagai Y."/>
            <person name="Toyoda A."/>
            <person name="Suzuki Y."/>
            <person name="Arimoto A."/>
            <person name="Ishii H."/>
            <person name="Satoh N."/>
            <person name="Nishiyama T."/>
            <person name="Hasebe M."/>
            <person name="Maruyama T."/>
            <person name="Minagawa J."/>
            <person name="Obokata J."/>
            <person name="Shigenobu S."/>
        </authorList>
    </citation>
    <scope>NUCLEOTIDE SEQUENCE [LARGE SCALE GENOMIC DNA]</scope>
</reference>
<evidence type="ECO:0000313" key="1">
    <source>
        <dbReference type="EMBL" id="GFO46959.1"/>
    </source>
</evidence>
<organism evidence="1 2">
    <name type="scientific">Plakobranchus ocellatus</name>
    <dbReference type="NCBI Taxonomy" id="259542"/>
    <lineage>
        <taxon>Eukaryota</taxon>
        <taxon>Metazoa</taxon>
        <taxon>Spiralia</taxon>
        <taxon>Lophotrochozoa</taxon>
        <taxon>Mollusca</taxon>
        <taxon>Gastropoda</taxon>
        <taxon>Heterobranchia</taxon>
        <taxon>Euthyneura</taxon>
        <taxon>Panpulmonata</taxon>
        <taxon>Sacoglossa</taxon>
        <taxon>Placobranchoidea</taxon>
        <taxon>Plakobranchidae</taxon>
        <taxon>Plakobranchus</taxon>
    </lineage>
</organism>
<evidence type="ECO:0008006" key="3">
    <source>
        <dbReference type="Google" id="ProtNLM"/>
    </source>
</evidence>
<comment type="caution">
    <text evidence="1">The sequence shown here is derived from an EMBL/GenBank/DDBJ whole genome shotgun (WGS) entry which is preliminary data.</text>
</comment>
<name>A0AAV4DRU7_9GAST</name>
<protein>
    <recommendedName>
        <fullName evidence="3">BHLH domain-containing protein</fullName>
    </recommendedName>
</protein>
<dbReference type="AlphaFoldDB" id="A0AAV4DRU7"/>
<proteinExistence type="predicted"/>